<dbReference type="InterPro" id="IPR051052">
    <property type="entry name" value="Diverse_substrate_MTase"/>
</dbReference>
<name>A0A514CM87_9BACT</name>
<dbReference type="EMBL" id="CP041253">
    <property type="protein sequence ID" value="QDH80867.1"/>
    <property type="molecule type" value="Genomic_DNA"/>
</dbReference>
<dbReference type="PANTHER" id="PTHR44942">
    <property type="entry name" value="METHYLTRANSF_11 DOMAIN-CONTAINING PROTEIN"/>
    <property type="match status" value="1"/>
</dbReference>
<keyword evidence="3 5" id="KW-0808">Transferase</keyword>
<dbReference type="KEGG" id="echi:FKX85_18180"/>
<dbReference type="RefSeq" id="WP_141616088.1">
    <property type="nucleotide sequence ID" value="NZ_CP041253.1"/>
</dbReference>
<evidence type="ECO:0000256" key="3">
    <source>
        <dbReference type="ARBA" id="ARBA00022679"/>
    </source>
</evidence>
<gene>
    <name evidence="5" type="ORF">FKX85_18180</name>
</gene>
<dbReference type="GO" id="GO:0008757">
    <property type="term" value="F:S-adenosylmethionine-dependent methyltransferase activity"/>
    <property type="evidence" value="ECO:0007669"/>
    <property type="project" value="InterPro"/>
</dbReference>
<keyword evidence="2 5" id="KW-0489">Methyltransferase</keyword>
<dbReference type="InterPro" id="IPR029063">
    <property type="entry name" value="SAM-dependent_MTases_sf"/>
</dbReference>
<evidence type="ECO:0000259" key="4">
    <source>
        <dbReference type="Pfam" id="PF08241"/>
    </source>
</evidence>
<dbReference type="Proteomes" id="UP000316614">
    <property type="component" value="Chromosome"/>
</dbReference>
<dbReference type="PANTHER" id="PTHR44942:SF4">
    <property type="entry name" value="METHYLTRANSFERASE TYPE 11 DOMAIN-CONTAINING PROTEIN"/>
    <property type="match status" value="1"/>
</dbReference>
<dbReference type="Pfam" id="PF08241">
    <property type="entry name" value="Methyltransf_11"/>
    <property type="match status" value="1"/>
</dbReference>
<feature type="domain" description="Methyltransferase type 11" evidence="4">
    <location>
        <begin position="39"/>
        <end position="127"/>
    </location>
</feature>
<reference evidence="5 6" key="1">
    <citation type="submission" date="2019-06" db="EMBL/GenBank/DDBJ databases">
        <title>Echinicola alkalisoli sp. nov. isolated from saline soil.</title>
        <authorList>
            <person name="Sun J.-Q."/>
            <person name="Xu L."/>
        </authorList>
    </citation>
    <scope>NUCLEOTIDE SEQUENCE [LARGE SCALE GENOMIC DNA]</scope>
    <source>
        <strain evidence="5 6">LN3S3</strain>
    </source>
</reference>
<dbReference type="AlphaFoldDB" id="A0A514CM87"/>
<organism evidence="5 6">
    <name type="scientific">Echinicola soli</name>
    <dbReference type="NCBI Taxonomy" id="2591634"/>
    <lineage>
        <taxon>Bacteria</taxon>
        <taxon>Pseudomonadati</taxon>
        <taxon>Bacteroidota</taxon>
        <taxon>Cytophagia</taxon>
        <taxon>Cytophagales</taxon>
        <taxon>Cyclobacteriaceae</taxon>
        <taxon>Echinicola</taxon>
    </lineage>
</organism>
<dbReference type="OrthoDB" id="9797252at2"/>
<sequence>MKDNFSGHASDYAKFRPLYPDALYEFILTHVTVRERAWDCATGNGQMAEMLSNNFTWVEASDISEQQLHQAPKVSNIRYSVQPAEKTGFTDQSFDLITVGQAVHWFDFDRFFKEVRRVLKPNGLLVLVGYGLLAVEGLTELIKMFYAEIIGTYWDPERKYIEANYQTIPFDFEEIQPPFLVMEYAWSKDQLMGYLNTWSAVKHYEKDRGNNPLEIIKVDLDKAWGQSTLRKVTFPLILKVGRNR</sequence>
<dbReference type="InterPro" id="IPR013216">
    <property type="entry name" value="Methyltransf_11"/>
</dbReference>
<evidence type="ECO:0000256" key="1">
    <source>
        <dbReference type="ARBA" id="ARBA00008361"/>
    </source>
</evidence>
<protein>
    <submittedName>
        <fullName evidence="5">Class I SAM-dependent methyltransferase</fullName>
    </submittedName>
</protein>
<proteinExistence type="inferred from homology"/>
<comment type="similarity">
    <text evidence="1">Belongs to the methyltransferase superfamily.</text>
</comment>
<dbReference type="SUPFAM" id="SSF53335">
    <property type="entry name" value="S-adenosyl-L-methionine-dependent methyltransferases"/>
    <property type="match status" value="1"/>
</dbReference>
<dbReference type="CDD" id="cd02440">
    <property type="entry name" value="AdoMet_MTases"/>
    <property type="match status" value="1"/>
</dbReference>
<evidence type="ECO:0000256" key="2">
    <source>
        <dbReference type="ARBA" id="ARBA00022603"/>
    </source>
</evidence>
<evidence type="ECO:0000313" key="6">
    <source>
        <dbReference type="Proteomes" id="UP000316614"/>
    </source>
</evidence>
<accession>A0A514CM87</accession>
<dbReference type="Gene3D" id="3.40.50.150">
    <property type="entry name" value="Vaccinia Virus protein VP39"/>
    <property type="match status" value="1"/>
</dbReference>
<dbReference type="GO" id="GO:0032259">
    <property type="term" value="P:methylation"/>
    <property type="evidence" value="ECO:0007669"/>
    <property type="project" value="UniProtKB-KW"/>
</dbReference>
<keyword evidence="6" id="KW-1185">Reference proteome</keyword>
<evidence type="ECO:0000313" key="5">
    <source>
        <dbReference type="EMBL" id="QDH80867.1"/>
    </source>
</evidence>